<proteinExistence type="predicted"/>
<protein>
    <submittedName>
        <fullName evidence="4">Uncharacterized protein LOC127739721</fullName>
    </submittedName>
</protein>
<dbReference type="Proteomes" id="UP000515211">
    <property type="component" value="Chromosome 4"/>
</dbReference>
<reference evidence="4" key="2">
    <citation type="submission" date="2025-08" db="UniProtKB">
        <authorList>
            <consortium name="RefSeq"/>
        </authorList>
    </citation>
    <scope>IDENTIFICATION</scope>
    <source>
        <tissue evidence="4">Whole plant</tissue>
    </source>
</reference>
<dbReference type="RefSeq" id="XP_052115849.1">
    <property type="nucleotide sequence ID" value="XM_052259889.1"/>
</dbReference>
<reference evidence="3" key="1">
    <citation type="journal article" date="2016" name="Nat. Genet.">
        <title>The genome sequences of Arachis duranensis and Arachis ipaensis, the diploid ancestors of cultivated peanut.</title>
        <authorList>
            <person name="Bertioli D.J."/>
            <person name="Cannon S.B."/>
            <person name="Froenicke L."/>
            <person name="Huang G."/>
            <person name="Farmer A.D."/>
            <person name="Cannon E.K."/>
            <person name="Liu X."/>
            <person name="Gao D."/>
            <person name="Clevenger J."/>
            <person name="Dash S."/>
            <person name="Ren L."/>
            <person name="Moretzsohn M.C."/>
            <person name="Shirasawa K."/>
            <person name="Huang W."/>
            <person name="Vidigal B."/>
            <person name="Abernathy B."/>
            <person name="Chu Y."/>
            <person name="Niederhuth C.E."/>
            <person name="Umale P."/>
            <person name="Araujo A.C."/>
            <person name="Kozik A."/>
            <person name="Kim K.D."/>
            <person name="Burow M.D."/>
            <person name="Varshney R.K."/>
            <person name="Wang X."/>
            <person name="Zhang X."/>
            <person name="Barkley N."/>
            <person name="Guimaraes P.M."/>
            <person name="Isobe S."/>
            <person name="Guo B."/>
            <person name="Liao B."/>
            <person name="Stalker H.T."/>
            <person name="Schmitz R.J."/>
            <person name="Scheffler B.E."/>
            <person name="Leal-Bertioli S.C."/>
            <person name="Xun X."/>
            <person name="Jackson S.A."/>
            <person name="Michelmore R."/>
            <person name="Ozias-Akins P."/>
        </authorList>
    </citation>
    <scope>NUCLEOTIDE SEQUENCE [LARGE SCALE GENOMIC DNA]</scope>
    <source>
        <strain evidence="3">cv. V14167</strain>
    </source>
</reference>
<feature type="region of interest" description="Disordered" evidence="1">
    <location>
        <begin position="29"/>
        <end position="62"/>
    </location>
</feature>
<dbReference type="GeneID" id="127739721"/>
<feature type="signal peptide" evidence="2">
    <location>
        <begin position="1"/>
        <end position="24"/>
    </location>
</feature>
<feature type="chain" id="PRO_5039110777" evidence="2">
    <location>
        <begin position="25"/>
        <end position="111"/>
    </location>
</feature>
<evidence type="ECO:0000313" key="4">
    <source>
        <dbReference type="RefSeq" id="XP_052115849.1"/>
    </source>
</evidence>
<evidence type="ECO:0000313" key="3">
    <source>
        <dbReference type="Proteomes" id="UP000515211"/>
    </source>
</evidence>
<accession>A0A9C6WS20</accession>
<name>A0A9C6WS20_ARADU</name>
<sequence>MKPILFAILLLLVYVMFCPSSTLAARVAGERDDEKGAGGDFGRGIGNAPRGRTPIHPPPIPASPNLADAFIPPIHLPRTPIPRLPRPRFPHPHQCDPDMPVYGVFCPPPSN</sequence>
<dbReference type="AlphaFoldDB" id="A0A9C6WS20"/>
<dbReference type="KEGG" id="adu:127739721"/>
<keyword evidence="3" id="KW-1185">Reference proteome</keyword>
<evidence type="ECO:0000256" key="2">
    <source>
        <dbReference type="SAM" id="SignalP"/>
    </source>
</evidence>
<organism evidence="3 4">
    <name type="scientific">Arachis duranensis</name>
    <name type="common">Wild peanut</name>
    <dbReference type="NCBI Taxonomy" id="130453"/>
    <lineage>
        <taxon>Eukaryota</taxon>
        <taxon>Viridiplantae</taxon>
        <taxon>Streptophyta</taxon>
        <taxon>Embryophyta</taxon>
        <taxon>Tracheophyta</taxon>
        <taxon>Spermatophyta</taxon>
        <taxon>Magnoliopsida</taxon>
        <taxon>eudicotyledons</taxon>
        <taxon>Gunneridae</taxon>
        <taxon>Pentapetalae</taxon>
        <taxon>rosids</taxon>
        <taxon>fabids</taxon>
        <taxon>Fabales</taxon>
        <taxon>Fabaceae</taxon>
        <taxon>Papilionoideae</taxon>
        <taxon>50 kb inversion clade</taxon>
        <taxon>dalbergioids sensu lato</taxon>
        <taxon>Dalbergieae</taxon>
        <taxon>Pterocarpus clade</taxon>
        <taxon>Arachis</taxon>
    </lineage>
</organism>
<gene>
    <name evidence="4" type="primary">LOC127739721</name>
</gene>
<keyword evidence="2" id="KW-0732">Signal</keyword>
<evidence type="ECO:0000256" key="1">
    <source>
        <dbReference type="SAM" id="MobiDB-lite"/>
    </source>
</evidence>